<sequence>MSDDLYDDARDVGKILEWLKEKDRNVFGEIKLEPFNAAAGRVDEYITAINLMIEKINQKFGTSYHTQQIQIKISQADKKRPVQRIWGRNSKPDADLSKKHGVFQGKVKELKEINELQDIVTRL</sequence>
<name>A0AC34R732_9BILA</name>
<protein>
    <submittedName>
        <fullName evidence="2">Uncharacterized protein</fullName>
    </submittedName>
</protein>
<evidence type="ECO:0000313" key="2">
    <source>
        <dbReference type="WBParaSite" id="JU765_v2.g4035.t1"/>
    </source>
</evidence>
<organism evidence="1 2">
    <name type="scientific">Panagrolaimus sp. JU765</name>
    <dbReference type="NCBI Taxonomy" id="591449"/>
    <lineage>
        <taxon>Eukaryota</taxon>
        <taxon>Metazoa</taxon>
        <taxon>Ecdysozoa</taxon>
        <taxon>Nematoda</taxon>
        <taxon>Chromadorea</taxon>
        <taxon>Rhabditida</taxon>
        <taxon>Tylenchina</taxon>
        <taxon>Panagrolaimomorpha</taxon>
        <taxon>Panagrolaimoidea</taxon>
        <taxon>Panagrolaimidae</taxon>
        <taxon>Panagrolaimus</taxon>
    </lineage>
</organism>
<proteinExistence type="predicted"/>
<dbReference type="WBParaSite" id="JU765_v2.g4035.t1">
    <property type="protein sequence ID" value="JU765_v2.g4035.t1"/>
    <property type="gene ID" value="JU765_v2.g4035"/>
</dbReference>
<dbReference type="Proteomes" id="UP000887576">
    <property type="component" value="Unplaced"/>
</dbReference>
<evidence type="ECO:0000313" key="1">
    <source>
        <dbReference type="Proteomes" id="UP000887576"/>
    </source>
</evidence>
<reference evidence="2" key="1">
    <citation type="submission" date="2022-11" db="UniProtKB">
        <authorList>
            <consortium name="WormBaseParasite"/>
        </authorList>
    </citation>
    <scope>IDENTIFICATION</scope>
</reference>
<accession>A0AC34R732</accession>